<organism evidence="2 3">
    <name type="scientific">Pseudonocardia abyssalis</name>
    <dbReference type="NCBI Taxonomy" id="2792008"/>
    <lineage>
        <taxon>Bacteria</taxon>
        <taxon>Bacillati</taxon>
        <taxon>Actinomycetota</taxon>
        <taxon>Actinomycetes</taxon>
        <taxon>Pseudonocardiales</taxon>
        <taxon>Pseudonocardiaceae</taxon>
        <taxon>Pseudonocardia</taxon>
    </lineage>
</organism>
<reference evidence="2 3" key="1">
    <citation type="submission" date="2020-11" db="EMBL/GenBank/DDBJ databases">
        <title>Pseudonocardia abyssalis sp. nov. and Pseudonocardia oceani sp. nov., description and phylogenomic analysis of two novel actinomycetes isolated from the deep Southern Ocean.</title>
        <authorList>
            <person name="Parra J."/>
        </authorList>
    </citation>
    <scope>NUCLEOTIDE SEQUENCE [LARGE SCALE GENOMIC DNA]</scope>
    <source>
        <strain evidence="2 3">KRD-168</strain>
    </source>
</reference>
<gene>
    <name evidence="2" type="ORF">I4I81_19355</name>
</gene>
<evidence type="ECO:0000259" key="1">
    <source>
        <dbReference type="Pfam" id="PF09995"/>
    </source>
</evidence>
<protein>
    <submittedName>
        <fullName evidence="2">DUF2236 domain-containing protein</fullName>
    </submittedName>
</protein>
<dbReference type="Pfam" id="PF09995">
    <property type="entry name" value="MPAB_Lcp_cat"/>
    <property type="match status" value="1"/>
</dbReference>
<keyword evidence="3" id="KW-1185">Reference proteome</keyword>
<accession>A0ABS6UVY3</accession>
<dbReference type="InterPro" id="IPR018713">
    <property type="entry name" value="MPAB/Lcp_cat_dom"/>
</dbReference>
<dbReference type="EMBL" id="JADQDK010000001">
    <property type="protein sequence ID" value="MBW0136407.1"/>
    <property type="molecule type" value="Genomic_DNA"/>
</dbReference>
<sequence>MSTGYFPPGSATRRVIGDPAALIGGFSALFLQALHPRAMAGIDQHSSFPDDFWPRLQRTAEYVTTLAFADTATADAAAARVRRIHAAVRGTDPVTGREYSADDPDLLRWVHVTEVSSFSAAVRRLGLIDPGEEDRFLAEQVRAGALLGAVDLPVSRAEVDAYFAEVRPELVASPIARRAARRLALAPIPTRIPVGLPVGPLGEMAASLALARPAWTAVAAVAIGLLPPWAKRLYGIPRVPDIATTAGLGALRAAFLGVRRATGRPGPPR</sequence>
<dbReference type="RefSeq" id="WP_218604472.1">
    <property type="nucleotide sequence ID" value="NZ_JADQDJ010000226.1"/>
</dbReference>
<feature type="domain" description="ER-bound oxygenase mpaB/mpaB'/Rubber oxygenase catalytic" evidence="1">
    <location>
        <begin position="13"/>
        <end position="245"/>
    </location>
</feature>
<dbReference type="PANTHER" id="PTHR36151:SF3">
    <property type="entry name" value="ER-BOUND OXYGENASE MPAB_MPAB'_RUBBER OXYGENASE CATALYTIC DOMAIN-CONTAINING PROTEIN"/>
    <property type="match status" value="1"/>
</dbReference>
<evidence type="ECO:0000313" key="3">
    <source>
        <dbReference type="Proteomes" id="UP000694287"/>
    </source>
</evidence>
<proteinExistence type="predicted"/>
<evidence type="ECO:0000313" key="2">
    <source>
        <dbReference type="EMBL" id="MBW0136407.1"/>
    </source>
</evidence>
<comment type="caution">
    <text evidence="2">The sequence shown here is derived from an EMBL/GenBank/DDBJ whole genome shotgun (WGS) entry which is preliminary data.</text>
</comment>
<dbReference type="Proteomes" id="UP000694287">
    <property type="component" value="Unassembled WGS sequence"/>
</dbReference>
<name>A0ABS6UVY3_9PSEU</name>
<dbReference type="PANTHER" id="PTHR36151">
    <property type="entry name" value="BLR2777 PROTEIN"/>
    <property type="match status" value="1"/>
</dbReference>